<gene>
    <name evidence="1" type="ORF">METZ01_LOCUS492379</name>
</gene>
<evidence type="ECO:0000313" key="1">
    <source>
        <dbReference type="EMBL" id="SVE39525.1"/>
    </source>
</evidence>
<accession>A0A383D5I7</accession>
<reference evidence="1" key="1">
    <citation type="submission" date="2018-05" db="EMBL/GenBank/DDBJ databases">
        <authorList>
            <person name="Lanie J.A."/>
            <person name="Ng W.-L."/>
            <person name="Kazmierczak K.M."/>
            <person name="Andrzejewski T.M."/>
            <person name="Davidsen T.M."/>
            <person name="Wayne K.J."/>
            <person name="Tettelin H."/>
            <person name="Glass J.I."/>
            <person name="Rusch D."/>
            <person name="Podicherti R."/>
            <person name="Tsui H.-C.T."/>
            <person name="Winkler M.E."/>
        </authorList>
    </citation>
    <scope>NUCLEOTIDE SEQUENCE</scope>
</reference>
<sequence>MLLIHSWQKNSGDGKPVRLGNTTMQSTGAWGLMGPALFHERFTWPLIKNIKKRLFINETLSWDSLLFSIEIKYLHTHAF</sequence>
<name>A0A383D5I7_9ZZZZ</name>
<dbReference type="AlphaFoldDB" id="A0A383D5I7"/>
<dbReference type="EMBL" id="UINC01214337">
    <property type="protein sequence ID" value="SVE39525.1"/>
    <property type="molecule type" value="Genomic_DNA"/>
</dbReference>
<proteinExistence type="predicted"/>
<organism evidence="1">
    <name type="scientific">marine metagenome</name>
    <dbReference type="NCBI Taxonomy" id="408172"/>
    <lineage>
        <taxon>unclassified sequences</taxon>
        <taxon>metagenomes</taxon>
        <taxon>ecological metagenomes</taxon>
    </lineage>
</organism>
<protein>
    <submittedName>
        <fullName evidence="1">Uncharacterized protein</fullName>
    </submittedName>
</protein>